<keyword evidence="2" id="KW-0963">Cytoplasm</keyword>
<gene>
    <name evidence="7" type="ORF">MSPICULIGERA_LOCUS21604</name>
</gene>
<feature type="binding site" evidence="6">
    <location>
        <position position="111"/>
    </location>
    <ligand>
        <name>substrate</name>
    </ligand>
</feature>
<dbReference type="EMBL" id="CATQJA010002665">
    <property type="protein sequence ID" value="CAJ0583531.1"/>
    <property type="molecule type" value="Genomic_DNA"/>
</dbReference>
<dbReference type="GO" id="GO:0005829">
    <property type="term" value="C:cytosol"/>
    <property type="evidence" value="ECO:0007669"/>
    <property type="project" value="UniProtKB-SubCell"/>
</dbReference>
<dbReference type="InterPro" id="IPR051710">
    <property type="entry name" value="Phosphatase_SH3-domain"/>
</dbReference>
<dbReference type="Pfam" id="PF00300">
    <property type="entry name" value="His_Phos_1"/>
    <property type="match status" value="1"/>
</dbReference>
<dbReference type="PANTHER" id="PTHR16469">
    <property type="entry name" value="UBIQUITIN-ASSOCIATED AND SH3 DOMAIN-CONTAINING BA-RELATED"/>
    <property type="match status" value="1"/>
</dbReference>
<dbReference type="InterPro" id="IPR029033">
    <property type="entry name" value="His_PPase_superfam"/>
</dbReference>
<dbReference type="FunFam" id="3.40.50.1240:FF:000032">
    <property type="entry name" value="Blast:Protein UBASH3A homolog"/>
    <property type="match status" value="1"/>
</dbReference>
<dbReference type="Proteomes" id="UP001177023">
    <property type="component" value="Unassembled WGS sequence"/>
</dbReference>
<evidence type="ECO:0000256" key="1">
    <source>
        <dbReference type="ARBA" id="ARBA00004514"/>
    </source>
</evidence>
<comment type="caution">
    <text evidence="7">The sequence shown here is derived from an EMBL/GenBank/DDBJ whole genome shotgun (WGS) entry which is preliminary data.</text>
</comment>
<evidence type="ECO:0000256" key="6">
    <source>
        <dbReference type="PIRSR" id="PIRSR613078-2"/>
    </source>
</evidence>
<reference evidence="7" key="1">
    <citation type="submission" date="2023-06" db="EMBL/GenBank/DDBJ databases">
        <authorList>
            <person name="Delattre M."/>
        </authorList>
    </citation>
    <scope>NUCLEOTIDE SEQUENCE</scope>
    <source>
        <strain evidence="7">AF72</strain>
    </source>
</reference>
<name>A0AA36DA16_9BILA</name>
<dbReference type="InterPro" id="IPR013078">
    <property type="entry name" value="His_Pase_superF_clade-1"/>
</dbReference>
<evidence type="ECO:0000313" key="7">
    <source>
        <dbReference type="EMBL" id="CAJ0583531.1"/>
    </source>
</evidence>
<keyword evidence="4" id="KW-0904">Protein phosphatase</keyword>
<dbReference type="Gene3D" id="3.40.50.1240">
    <property type="entry name" value="Phosphoglycerate mutase-like"/>
    <property type="match status" value="1"/>
</dbReference>
<dbReference type="CDD" id="cd07067">
    <property type="entry name" value="HP_PGM_like"/>
    <property type="match status" value="1"/>
</dbReference>
<proteinExistence type="predicted"/>
<dbReference type="SMART" id="SM00855">
    <property type="entry name" value="PGAM"/>
    <property type="match status" value="1"/>
</dbReference>
<dbReference type="AlphaFoldDB" id="A0AA36DA16"/>
<feature type="non-terminal residue" evidence="7">
    <location>
        <position position="1"/>
    </location>
</feature>
<organism evidence="7 8">
    <name type="scientific">Mesorhabditis spiculigera</name>
    <dbReference type="NCBI Taxonomy" id="96644"/>
    <lineage>
        <taxon>Eukaryota</taxon>
        <taxon>Metazoa</taxon>
        <taxon>Ecdysozoa</taxon>
        <taxon>Nematoda</taxon>
        <taxon>Chromadorea</taxon>
        <taxon>Rhabditida</taxon>
        <taxon>Rhabditina</taxon>
        <taxon>Rhabditomorpha</taxon>
        <taxon>Rhabditoidea</taxon>
        <taxon>Rhabditidae</taxon>
        <taxon>Mesorhabditinae</taxon>
        <taxon>Mesorhabditis</taxon>
    </lineage>
</organism>
<dbReference type="PANTHER" id="PTHR16469:SF27">
    <property type="entry name" value="UBIQUITIN-ASSOCIATED AND SH3 DOMAIN-CONTAINING BA-RELATED"/>
    <property type="match status" value="1"/>
</dbReference>
<evidence type="ECO:0000256" key="4">
    <source>
        <dbReference type="ARBA" id="ARBA00022912"/>
    </source>
</evidence>
<accession>A0AA36DA16</accession>
<evidence type="ECO:0000256" key="2">
    <source>
        <dbReference type="ARBA" id="ARBA00022490"/>
    </source>
</evidence>
<keyword evidence="3" id="KW-0378">Hydrolase</keyword>
<dbReference type="GO" id="GO:0003993">
    <property type="term" value="F:acid phosphatase activity"/>
    <property type="evidence" value="ECO:0007669"/>
    <property type="project" value="UniProtKB-ARBA"/>
</dbReference>
<protein>
    <recommendedName>
        <fullName evidence="5">Protein UBASH3A homolog</fullName>
    </recommendedName>
</protein>
<keyword evidence="8" id="KW-1185">Reference proteome</keyword>
<sequence length="293" mass="33444">MMTLGLNVLPYWSSMDHTRRIVIVRHGERCDFVFNQGGVSWMKRAFDSSGRYTPFDVNLPRIVPKRKDGWQKFATDTPLTEMGYLQSKLTGRSLRDKNIRFDHVFCSSALRCVQTAVGILKGLGDAKAQISIEPGLYEWMQWCRTGRPSWMSPSELAKLGYPITANYAPFVRESDLKMEENLYNYYERSYMLMQEIIRKCPTGNILIVGHGASLETLTRQICGSEPRSNEDFFYLLHNTPYLSTIQIAEHMGKWSLAGSPIPSLTHSSNSSYDGSQLQMNTSTLQDRVKNHFG</sequence>
<evidence type="ECO:0000313" key="8">
    <source>
        <dbReference type="Proteomes" id="UP001177023"/>
    </source>
</evidence>
<dbReference type="SUPFAM" id="SSF53254">
    <property type="entry name" value="Phosphoglycerate mutase-like"/>
    <property type="match status" value="1"/>
</dbReference>
<comment type="subcellular location">
    <subcellularLocation>
        <location evidence="1">Cytoplasm</location>
        <location evidence="1">Cytosol</location>
    </subcellularLocation>
</comment>
<dbReference type="GO" id="GO:0004721">
    <property type="term" value="F:phosphoprotein phosphatase activity"/>
    <property type="evidence" value="ECO:0007669"/>
    <property type="project" value="UniProtKB-KW"/>
</dbReference>
<evidence type="ECO:0000256" key="3">
    <source>
        <dbReference type="ARBA" id="ARBA00022801"/>
    </source>
</evidence>
<evidence type="ECO:0000256" key="5">
    <source>
        <dbReference type="ARBA" id="ARBA00083868"/>
    </source>
</evidence>